<evidence type="ECO:0000256" key="2">
    <source>
        <dbReference type="SAM" id="MobiDB-lite"/>
    </source>
</evidence>
<protein>
    <recommendedName>
        <fullName evidence="3">FMP27/BLTP2/Hobbit GFWDK motif-containing RBG unit domain-containing protein</fullName>
    </recommendedName>
</protein>
<feature type="coiled-coil region" evidence="1">
    <location>
        <begin position="1849"/>
        <end position="1903"/>
    </location>
</feature>
<evidence type="ECO:0000259" key="3">
    <source>
        <dbReference type="SMART" id="SM01214"/>
    </source>
</evidence>
<dbReference type="InterPro" id="IPR019441">
    <property type="entry name" value="FMP27/BLTP2/Hobbit_GFWDK_RBG"/>
</dbReference>
<gene>
    <name evidence="4" type="ORF">Ocin01_02601</name>
</gene>
<name>A0A1D2NFL7_ORCCI</name>
<keyword evidence="1" id="KW-0175">Coiled coil</keyword>
<dbReference type="InterPro" id="IPR045167">
    <property type="entry name" value="Hobbit"/>
</dbReference>
<feature type="domain" description="FMP27/BLTP2/Hobbit GFWDK motif-containing RBG unit" evidence="3">
    <location>
        <begin position="1002"/>
        <end position="1134"/>
    </location>
</feature>
<comment type="caution">
    <text evidence="4">The sequence shown here is derived from an EMBL/GenBank/DDBJ whole genome shotgun (WGS) entry which is preliminary data.</text>
</comment>
<sequence length="2275" mass="258332">MARVDLANRTLHSFNACVDNTGQRPYISMYKYNCSITIGRIGLNLALHDVTLKTDDLSVLIGKIGFASSLFNGEAPKLLSVIITTVNIVRYPKTNGLEQPLSPRSNVASTRRKLRAPAIVSNLVQFLGIHIAEVHLWGWEPIDDKKGVHMNIVANNISVDGCTTVGGTNICACIVVILERVSARVSENWLPNNDDLSSPSGSSYFHGRSGLTLLEWDFDFRLNLIFSPRNSGDFIEHFSIDVGKLSILWELKERSIKLLKMLQKKQSALEGSSNDPTNKISTFFQKIEDIVFTQCVPKELKFRIYETECRISDSNTKMNFESRVSGLSFASRCHISSLNDHDTVTFESQFDLGLIRIEPDRHQGLSVDQFSNYINFSNKSLTVDLDISNFCLKSHEKYLQFAKTKLKSIAVLKHTSHSSAMDIQEVFQSLLLKFEGSELECQWNEKSGSLTSAFLEAECKDVSEMWNEDVCSMEMILKNFNTTLLGQDFCRPVSFDLLGFHLKREQVGAKLEGSRVFWNPKIEAAVFSVLPVDRSPSKKKIKTKYPYIKGVNVEVFDCKAVYVSEKNYIGTLFTTSDNETRTVSIEKFEVYSSSSYSDCTLNPLFTIPKCEYQAVMNEKADAYHDICMRADTVLYWSPLIHLQVTEFYSKIKSARSWYSPPVVQDSDAATDAETSTIPPPTSPKESADSTPTTPKSTICFRFNKSFSIIAKLAKNHSVEISADDWSVENGKNHIDWNFRVLRVKFDDVHVMQWQNVVISKSPECLDLTKAYRKSANLSKKKNISWRVEIEKVNFTFPYGFNFAAAFQEEFITCTRWIRKLNAKPNTTTPTLWSDMSIKMQDNCILTFQLRDVRIEVGDDPFEVKLRDNYELLEDEYFESVKRLQVLEGKINQLYKTNLLMSSSKIDELRTQLKERSSNIYIQRSKKLYEGHPMRSHLLLWELHDVHIVALADPTMFGKEKVVEILQELDPDSPWPAENLDFSTLWCRAVRFDVAKWRVQLRDFPQPLMDSRQIHFWGKLAAGEVVATKRSKRSCEIEIGGPYGVDSIERSLTGLKWYYDLNCDIESLSVAFGPCWEPVIAQCNLSFENIFPPSKDPSKPLPFWDKIRLMLHGRLYIAVNTLTQLLHASLNPYNTTEEMEVTWTAAAIAWTNGKIIFEGDLNIYVRTASKYDDCRMLQLPSVRLTFKLNWICYGDANDHHSITPCAPDKLPEYSSNQSFCSGFIYFIYHQCIVFSQEHDSYRAFRSQNLNLNINLETRSGRTATQSVPTAVLYGSTLRWFENLKLILSGTTRPTRRGRLFKTTRPRKIPISRHYKKIRLSVSLNRIHVCYWVSCSMQSGVELFSGKLSSSSEHMLQLTPTNDGMIHRPKADWSVVYVNSELNETEIWLQASLQQDASSEMNFRKPIEKFFFMSIDKLSYGREALLGSSEAQENNKSDNPQHRLVVHELKGAWTSSNRDVAFALLDSFVKTQQLKKNLSTEALKSFLSKHDGPTGSPIKNKNGDGKKGSRSADMASPTSAPQPQRPPVGASPLSSIQGQNATASLLQKLISEAESRGVVFSEDMTAPPPQQSLHGVAQSSLDDVIHHKWLSKNHSIRGPSQCLYKIYKKLTIYLVLLVELVNCQVLLKGTETSGYVILSSAKAHILQREHKPVWKHGTIVPKTTWVGALEGMQYYATVSAGSLESPEENIQWLSVENIEERDTTAISNIPDMVGSGQSVGGVVSETVGALSDESTESVQLQRIVSRCKCEFFYTTFGETGVDKIPSGIPDIPPAPTNVELWDEISKPVEAFTLMHYDLNVFTNSLQYAMIMDIVNNLVLYVDPKRKERFEKLQRLRFKLQLQSTEAQRGPIQQLQNHLRTLVNQLRRLEKESYLISKQIQEDPNNEALNQQVLSLDQQVNECKEQVAAKGEELHMMIMCFKETKLASSQRLSRKKDIKDVYLVRVYEICFKHAQWRLTQTDGQLGIADLVLSNFLYTKADKSDDSVEHLCELGYITVTNLLPNQVYKEVLVPSHIHASMPVDRQRTLRVFCRDRPPVGGIAVKEHFEINIAPITIGMTYQFFKTLFKFCFPEKDPEKLDEMDVNAGGGDNSDTISVSSERTGGNGPHNMSDTASTLSGPTLSVSSLPHKGKKARIKRKESKFYVAMNNEKDDVEKMKERAERNMLFICVKIPEVPVRVSYKGEKDKNIEDVHDVHVIIPTLEYNNITWTWLDFLIAVRNHSKRVLLSQALKQKLLWSKAIFSDSNTVPQEEDKAKMLLGLPGDTKSLMKSLFGPHKK</sequence>
<dbReference type="PANTHER" id="PTHR15678">
    <property type="entry name" value="ANTIGEN MLAA-22-RELATED"/>
    <property type="match status" value="1"/>
</dbReference>
<dbReference type="OMA" id="WASFETK"/>
<evidence type="ECO:0000313" key="4">
    <source>
        <dbReference type="EMBL" id="ODN04060.1"/>
    </source>
</evidence>
<dbReference type="Pfam" id="PF10344">
    <property type="entry name" value="Hobbit"/>
    <property type="match status" value="2"/>
</dbReference>
<dbReference type="PANTHER" id="PTHR15678:SF6">
    <property type="entry name" value="BRIDGE-LIKE LIPID TRANSFER PROTEIN FAMILY MEMBER 2"/>
    <property type="match status" value="1"/>
</dbReference>
<dbReference type="OrthoDB" id="1562405at2759"/>
<reference evidence="4 5" key="1">
    <citation type="journal article" date="2016" name="Genome Biol. Evol.">
        <title>Gene Family Evolution Reflects Adaptation to Soil Environmental Stressors in the Genome of the Collembolan Orchesella cincta.</title>
        <authorList>
            <person name="Faddeeva-Vakhrusheva A."/>
            <person name="Derks M.F."/>
            <person name="Anvar S.Y."/>
            <person name="Agamennone V."/>
            <person name="Suring W."/>
            <person name="Smit S."/>
            <person name="van Straalen N.M."/>
            <person name="Roelofs D."/>
        </authorList>
    </citation>
    <scope>NUCLEOTIDE SEQUENCE [LARGE SCALE GENOMIC DNA]</scope>
    <source>
        <tissue evidence="4">Mixed pool</tissue>
    </source>
</reference>
<dbReference type="STRING" id="48709.A0A1D2NFL7"/>
<feature type="region of interest" description="Disordered" evidence="2">
    <location>
        <begin position="2077"/>
        <end position="2127"/>
    </location>
</feature>
<accession>A0A1D2NFL7</accession>
<proteinExistence type="predicted"/>
<keyword evidence="5" id="KW-1185">Reference proteome</keyword>
<evidence type="ECO:0000313" key="5">
    <source>
        <dbReference type="Proteomes" id="UP000094527"/>
    </source>
</evidence>
<feature type="compositionally biased region" description="Polar residues" evidence="2">
    <location>
        <begin position="2088"/>
        <end position="2123"/>
    </location>
</feature>
<dbReference type="EMBL" id="LJIJ01000056">
    <property type="protein sequence ID" value="ODN04060.1"/>
    <property type="molecule type" value="Genomic_DNA"/>
</dbReference>
<evidence type="ECO:0000256" key="1">
    <source>
        <dbReference type="SAM" id="Coils"/>
    </source>
</evidence>
<dbReference type="Proteomes" id="UP000094527">
    <property type="component" value="Unassembled WGS sequence"/>
</dbReference>
<organism evidence="4 5">
    <name type="scientific">Orchesella cincta</name>
    <name type="common">Springtail</name>
    <name type="synonym">Podura cincta</name>
    <dbReference type="NCBI Taxonomy" id="48709"/>
    <lineage>
        <taxon>Eukaryota</taxon>
        <taxon>Metazoa</taxon>
        <taxon>Ecdysozoa</taxon>
        <taxon>Arthropoda</taxon>
        <taxon>Hexapoda</taxon>
        <taxon>Collembola</taxon>
        <taxon>Entomobryomorpha</taxon>
        <taxon>Entomobryoidea</taxon>
        <taxon>Orchesellidae</taxon>
        <taxon>Orchesellinae</taxon>
        <taxon>Orchesella</taxon>
    </lineage>
</organism>
<feature type="region of interest" description="Disordered" evidence="2">
    <location>
        <begin position="667"/>
        <end position="693"/>
    </location>
</feature>
<feature type="region of interest" description="Disordered" evidence="2">
    <location>
        <begin position="1485"/>
        <end position="1534"/>
    </location>
</feature>
<dbReference type="SMART" id="SM01214">
    <property type="entry name" value="Fmp27_GFWDK"/>
    <property type="match status" value="1"/>
</dbReference>